<protein>
    <submittedName>
        <fullName evidence="1">Uncharacterized protein</fullName>
    </submittedName>
</protein>
<accession>A0A6C0EIR8</accession>
<reference evidence="1" key="1">
    <citation type="journal article" date="2020" name="Nature">
        <title>Giant virus diversity and host interactions through global metagenomics.</title>
        <authorList>
            <person name="Schulz F."/>
            <person name="Roux S."/>
            <person name="Paez-Espino D."/>
            <person name="Jungbluth S."/>
            <person name="Walsh D.A."/>
            <person name="Denef V.J."/>
            <person name="McMahon K.D."/>
            <person name="Konstantinidis K.T."/>
            <person name="Eloe-Fadrosh E.A."/>
            <person name="Kyrpides N.C."/>
            <person name="Woyke T."/>
        </authorList>
    </citation>
    <scope>NUCLEOTIDE SEQUENCE</scope>
    <source>
        <strain evidence="1">GVMAG-M-3300001351-8</strain>
    </source>
</reference>
<evidence type="ECO:0000313" key="1">
    <source>
        <dbReference type="EMBL" id="QHT28551.1"/>
    </source>
</evidence>
<dbReference type="AlphaFoldDB" id="A0A6C0EIR8"/>
<dbReference type="EMBL" id="MN738863">
    <property type="protein sequence ID" value="QHT28551.1"/>
    <property type="molecule type" value="Genomic_DNA"/>
</dbReference>
<dbReference type="InterPro" id="IPR037151">
    <property type="entry name" value="AlkB-like_sf"/>
</dbReference>
<name>A0A6C0EIR8_9ZZZZ</name>
<sequence>MNTERMALTFGDAGENHIGNQMLGEKGKIGSGLTIEDLNLLKVYFESLGFVCELIDLGSILDEVAKEGKTDEIMNWGFPAGILIIRRFIEKETRLKLYEELEVIPWDRKYWDTRRKKVLNKNARANLVFVDGFEQEPDYENKKGRVVDSLKLETLSSVKTSLMTAIDTGLSEGGSITKSIQYICEGNRYYDLKKCGIGFHGDKERTRVICLSLGVNDYKMRWVWFYKSKPIAPPTEIKLNSGDVYIMSEKAVGYDWVKRIIPTLRHAAGAKKYINLDKYVAE</sequence>
<proteinExistence type="predicted"/>
<organism evidence="1">
    <name type="scientific">viral metagenome</name>
    <dbReference type="NCBI Taxonomy" id="1070528"/>
    <lineage>
        <taxon>unclassified sequences</taxon>
        <taxon>metagenomes</taxon>
        <taxon>organismal metagenomes</taxon>
    </lineage>
</organism>
<dbReference type="Gene3D" id="2.60.120.590">
    <property type="entry name" value="Alpha-ketoglutarate-dependent dioxygenase AlkB-like"/>
    <property type="match status" value="1"/>
</dbReference>